<organism evidence="3 4">
    <name type="scientific">Aquincola agrisoli</name>
    <dbReference type="NCBI Taxonomy" id="3119538"/>
    <lineage>
        <taxon>Bacteria</taxon>
        <taxon>Pseudomonadati</taxon>
        <taxon>Pseudomonadota</taxon>
        <taxon>Betaproteobacteria</taxon>
        <taxon>Burkholderiales</taxon>
        <taxon>Sphaerotilaceae</taxon>
        <taxon>Aquincola</taxon>
    </lineage>
</organism>
<evidence type="ECO:0000256" key="1">
    <source>
        <dbReference type="SAM" id="Coils"/>
    </source>
</evidence>
<dbReference type="EMBL" id="JAZIBG010000009">
    <property type="protein sequence ID" value="MEF7612668.1"/>
    <property type="molecule type" value="Genomic_DNA"/>
</dbReference>
<dbReference type="PANTHER" id="PTHR35562">
    <property type="entry name" value="DNA ENDONUCLEASE SMRA-RELATED"/>
    <property type="match status" value="1"/>
</dbReference>
<feature type="coiled-coil region" evidence="1">
    <location>
        <begin position="13"/>
        <end position="41"/>
    </location>
</feature>
<keyword evidence="4" id="KW-1185">Reference proteome</keyword>
<keyword evidence="1" id="KW-0175">Coiled coil</keyword>
<dbReference type="SUPFAM" id="SSF160443">
    <property type="entry name" value="SMR domain-like"/>
    <property type="match status" value="1"/>
</dbReference>
<dbReference type="InterPro" id="IPR036063">
    <property type="entry name" value="Smr_dom_sf"/>
</dbReference>
<dbReference type="PROSITE" id="PS50828">
    <property type="entry name" value="SMR"/>
    <property type="match status" value="1"/>
</dbReference>
<protein>
    <submittedName>
        <fullName evidence="3">Smr/MutS family protein</fullName>
    </submittedName>
</protein>
<evidence type="ECO:0000259" key="2">
    <source>
        <dbReference type="PROSITE" id="PS50828"/>
    </source>
</evidence>
<gene>
    <name evidence="3" type="ORF">V4F39_02015</name>
</gene>
<dbReference type="Gene3D" id="3.30.1370.110">
    <property type="match status" value="1"/>
</dbReference>
<evidence type="ECO:0000313" key="4">
    <source>
        <dbReference type="Proteomes" id="UP001336250"/>
    </source>
</evidence>
<sequence length="211" mass="23455">MKLNDLKALGPVKEALARAAREAAERRAEAARQERERHLFQRSVGEVTPLRDGGRVVLARPRPAPLPRQRELDEAAALRQALSDEFDVESLLETDEGLSFRRRHVGADVPRRLRRGQWAIQSQIDLHGLRRDEAREQLGAFLHEAQAAGHRCIRVVHGKGLGSPGRTPVLKGKVRAWLVQNQLVQAFVQARASEGGHGALVVLLAPRTQET</sequence>
<dbReference type="RefSeq" id="WP_332287565.1">
    <property type="nucleotide sequence ID" value="NZ_JAZIBG010000009.1"/>
</dbReference>
<dbReference type="Pfam" id="PF01713">
    <property type="entry name" value="Smr"/>
    <property type="match status" value="1"/>
</dbReference>
<comment type="caution">
    <text evidence="3">The sequence shown here is derived from an EMBL/GenBank/DDBJ whole genome shotgun (WGS) entry which is preliminary data.</text>
</comment>
<name>A0AAW9Q8H0_9BURK</name>
<accession>A0AAW9Q8H0</accession>
<dbReference type="PANTHER" id="PTHR35562:SF2">
    <property type="entry name" value="DNA ENDONUCLEASE SMRA-RELATED"/>
    <property type="match status" value="1"/>
</dbReference>
<dbReference type="SMART" id="SM00463">
    <property type="entry name" value="SMR"/>
    <property type="match status" value="1"/>
</dbReference>
<dbReference type="Proteomes" id="UP001336250">
    <property type="component" value="Unassembled WGS sequence"/>
</dbReference>
<reference evidence="3 4" key="1">
    <citation type="submission" date="2024-02" db="EMBL/GenBank/DDBJ databases">
        <title>Genome sequence of Aquincola sp. MAHUQ-54.</title>
        <authorList>
            <person name="Huq M.A."/>
        </authorList>
    </citation>
    <scope>NUCLEOTIDE SEQUENCE [LARGE SCALE GENOMIC DNA]</scope>
    <source>
        <strain evidence="3 4">MAHUQ-54</strain>
    </source>
</reference>
<dbReference type="AlphaFoldDB" id="A0AAW9Q8H0"/>
<proteinExistence type="predicted"/>
<feature type="domain" description="Smr" evidence="2">
    <location>
        <begin position="124"/>
        <end position="205"/>
    </location>
</feature>
<dbReference type="InterPro" id="IPR002625">
    <property type="entry name" value="Smr_dom"/>
</dbReference>
<evidence type="ECO:0000313" key="3">
    <source>
        <dbReference type="EMBL" id="MEF7612668.1"/>
    </source>
</evidence>